<dbReference type="Pfam" id="PF00440">
    <property type="entry name" value="TetR_N"/>
    <property type="match status" value="1"/>
</dbReference>
<reference evidence="7" key="1">
    <citation type="submission" date="2018-08" db="EMBL/GenBank/DDBJ databases">
        <authorList>
            <person name="Im W.T."/>
        </authorList>
    </citation>
    <scope>NUCLEOTIDE SEQUENCE [LARGE SCALE GENOMIC DNA]</scope>
    <source>
        <strain evidence="7">LA-28</strain>
    </source>
</reference>
<evidence type="ECO:0000259" key="5">
    <source>
        <dbReference type="PROSITE" id="PS50977"/>
    </source>
</evidence>
<keyword evidence="2 4" id="KW-0238">DNA-binding</keyword>
<dbReference type="InterPro" id="IPR036271">
    <property type="entry name" value="Tet_transcr_reg_TetR-rel_C_sf"/>
</dbReference>
<evidence type="ECO:0000256" key="2">
    <source>
        <dbReference type="ARBA" id="ARBA00023125"/>
    </source>
</evidence>
<protein>
    <submittedName>
        <fullName evidence="6">TetR family transcriptional regulator</fullName>
    </submittedName>
</protein>
<accession>A0A371X439</accession>
<dbReference type="PANTHER" id="PTHR47506">
    <property type="entry name" value="TRANSCRIPTIONAL REGULATORY PROTEIN"/>
    <property type="match status" value="1"/>
</dbReference>
<dbReference type="SUPFAM" id="SSF46689">
    <property type="entry name" value="Homeodomain-like"/>
    <property type="match status" value="1"/>
</dbReference>
<keyword evidence="3" id="KW-0804">Transcription</keyword>
<dbReference type="PROSITE" id="PS50977">
    <property type="entry name" value="HTH_TETR_2"/>
    <property type="match status" value="1"/>
</dbReference>
<dbReference type="Gene3D" id="1.10.357.10">
    <property type="entry name" value="Tetracycline Repressor, domain 2"/>
    <property type="match status" value="1"/>
</dbReference>
<evidence type="ECO:0000313" key="7">
    <source>
        <dbReference type="Proteomes" id="UP000262379"/>
    </source>
</evidence>
<feature type="domain" description="HTH tetR-type" evidence="5">
    <location>
        <begin position="18"/>
        <end position="78"/>
    </location>
</feature>
<proteinExistence type="predicted"/>
<dbReference type="PANTHER" id="PTHR47506:SF6">
    <property type="entry name" value="HTH-TYPE TRANSCRIPTIONAL REPRESSOR NEMR"/>
    <property type="match status" value="1"/>
</dbReference>
<comment type="caution">
    <text evidence="6">The sequence shown here is derived from an EMBL/GenBank/DDBJ whole genome shotgun (WGS) entry which is preliminary data.</text>
</comment>
<dbReference type="InterPro" id="IPR009057">
    <property type="entry name" value="Homeodomain-like_sf"/>
</dbReference>
<dbReference type="GO" id="GO:0003677">
    <property type="term" value="F:DNA binding"/>
    <property type="evidence" value="ECO:0007669"/>
    <property type="project" value="UniProtKB-UniRule"/>
</dbReference>
<keyword evidence="7" id="KW-1185">Reference proteome</keyword>
<name>A0A371X439_9HYPH</name>
<dbReference type="InterPro" id="IPR001647">
    <property type="entry name" value="HTH_TetR"/>
</dbReference>
<sequence length="212" mass="23751">MDLMSTLQEPKAKASARNDTRTRLLTIGTEVLSQKGFASTGVEEILSVAGVPKGSFYYYFESKAAFGLAVIENYEYIWAQKLTRLLRDPAVRPLDRIDNYISEGARGLEKYAFKRGCLIGNIGQELGSLDDQFRDRILSVFSSWAEYIASCLEDAKRRGDLPKELNVPEMAKFFWFAWEGAILQAKLERSTAPIEQFRSVIVKAMGGKAQSG</sequence>
<dbReference type="Proteomes" id="UP000262379">
    <property type="component" value="Unassembled WGS sequence"/>
</dbReference>
<dbReference type="Pfam" id="PF16925">
    <property type="entry name" value="TetR_C_13"/>
    <property type="match status" value="1"/>
</dbReference>
<dbReference type="InterPro" id="IPR011075">
    <property type="entry name" value="TetR_C"/>
</dbReference>
<dbReference type="SUPFAM" id="SSF48498">
    <property type="entry name" value="Tetracyclin repressor-like, C-terminal domain"/>
    <property type="match status" value="1"/>
</dbReference>
<dbReference type="AlphaFoldDB" id="A0A371X439"/>
<evidence type="ECO:0000256" key="1">
    <source>
        <dbReference type="ARBA" id="ARBA00023015"/>
    </source>
</evidence>
<gene>
    <name evidence="6" type="ORF">DY251_19705</name>
</gene>
<evidence type="ECO:0000256" key="3">
    <source>
        <dbReference type="ARBA" id="ARBA00023163"/>
    </source>
</evidence>
<dbReference type="EMBL" id="QURN01000020">
    <property type="protein sequence ID" value="RFC64002.1"/>
    <property type="molecule type" value="Genomic_DNA"/>
</dbReference>
<organism evidence="6 7">
    <name type="scientific">Mesorhizobium denitrificans</name>
    <dbReference type="NCBI Taxonomy" id="2294114"/>
    <lineage>
        <taxon>Bacteria</taxon>
        <taxon>Pseudomonadati</taxon>
        <taxon>Pseudomonadota</taxon>
        <taxon>Alphaproteobacteria</taxon>
        <taxon>Hyphomicrobiales</taxon>
        <taxon>Phyllobacteriaceae</taxon>
        <taxon>Mesorhizobium</taxon>
    </lineage>
</organism>
<keyword evidence="1" id="KW-0805">Transcription regulation</keyword>
<evidence type="ECO:0000256" key="4">
    <source>
        <dbReference type="PROSITE-ProRule" id="PRU00335"/>
    </source>
</evidence>
<dbReference type="PRINTS" id="PR00455">
    <property type="entry name" value="HTHTETR"/>
</dbReference>
<feature type="DNA-binding region" description="H-T-H motif" evidence="4">
    <location>
        <begin position="41"/>
        <end position="60"/>
    </location>
</feature>
<evidence type="ECO:0000313" key="6">
    <source>
        <dbReference type="EMBL" id="RFC64002.1"/>
    </source>
</evidence>